<accession>A0A127HQS5</accession>
<dbReference type="EMBL" id="CP014546">
    <property type="protein sequence ID" value="AMN76870.1"/>
    <property type="molecule type" value="Genomic_DNA"/>
</dbReference>
<gene>
    <name evidence="2" type="ORF">AYR47_00335</name>
</gene>
<keyword evidence="1" id="KW-1133">Transmembrane helix</keyword>
<feature type="transmembrane region" description="Helical" evidence="1">
    <location>
        <begin position="143"/>
        <end position="160"/>
    </location>
</feature>
<feature type="transmembrane region" description="Helical" evidence="1">
    <location>
        <begin position="227"/>
        <end position="247"/>
    </location>
</feature>
<name>A0A127HQS5_PSEAZ</name>
<sequence length="251" mass="28528">MANIAQRAEQQQEGEKTILGALFAMPFQFIGVMFGSLLGAIIIEWFCMYVFWPDEGWKHAQRMFEYELGWLSQDLMQSVMIKEPGRTAVWLTQTVYEWLVVKAGLQESVHELIEYAHTPTQYQVGKFDLRYEMNRAMMSVQDYALAALYTALTFCVRVVILTLTTPLFVLAAFTGLIDGLVQRDLRKFGHGTESSYLYHKAREAIIPLAITPWAVYLVIPVSLNPLIIMLPSSVALGVAIRVTISAFKKYI</sequence>
<dbReference type="Pfam" id="PF14348">
    <property type="entry name" value="DtrJ-like"/>
    <property type="match status" value="1"/>
</dbReference>
<evidence type="ECO:0000256" key="1">
    <source>
        <dbReference type="SAM" id="Phobius"/>
    </source>
</evidence>
<dbReference type="NCBIfam" id="TIGR03747">
    <property type="entry name" value="conj_TIGR03747"/>
    <property type="match status" value="1"/>
</dbReference>
<protein>
    <recommendedName>
        <fullName evidence="4">Integrating conjugative element membrane protein</fullName>
    </recommendedName>
</protein>
<reference evidence="2 3" key="1">
    <citation type="submission" date="2016-02" db="EMBL/GenBank/DDBJ databases">
        <title>Complete genome sequence of Pseudomonas azotoformans S4.</title>
        <authorList>
            <person name="Fang Y."/>
            <person name="Wu L."/>
            <person name="Feng G."/>
        </authorList>
    </citation>
    <scope>NUCLEOTIDE SEQUENCE [LARGE SCALE GENOMIC DNA]</scope>
    <source>
        <strain evidence="2 3">S4</strain>
    </source>
</reference>
<dbReference type="RefSeq" id="WP_061433880.1">
    <property type="nucleotide sequence ID" value="NZ_CP014546.1"/>
</dbReference>
<dbReference type="Proteomes" id="UP000070516">
    <property type="component" value="Chromosome"/>
</dbReference>
<evidence type="ECO:0008006" key="4">
    <source>
        <dbReference type="Google" id="ProtNLM"/>
    </source>
</evidence>
<keyword evidence="1" id="KW-0812">Transmembrane</keyword>
<dbReference type="InterPro" id="IPR022266">
    <property type="entry name" value="DtrJ-like"/>
</dbReference>
<proteinExistence type="predicted"/>
<dbReference type="KEGG" id="pazo:AYR47_00335"/>
<dbReference type="AlphaFoldDB" id="A0A127HQS5"/>
<feature type="transmembrane region" description="Helical" evidence="1">
    <location>
        <begin position="29"/>
        <end position="52"/>
    </location>
</feature>
<evidence type="ECO:0000313" key="2">
    <source>
        <dbReference type="EMBL" id="AMN76870.1"/>
    </source>
</evidence>
<evidence type="ECO:0000313" key="3">
    <source>
        <dbReference type="Proteomes" id="UP000070516"/>
    </source>
</evidence>
<keyword evidence="1" id="KW-0472">Membrane</keyword>
<organism evidence="2 3">
    <name type="scientific">Pseudomonas azotoformans</name>
    <dbReference type="NCBI Taxonomy" id="47878"/>
    <lineage>
        <taxon>Bacteria</taxon>
        <taxon>Pseudomonadati</taxon>
        <taxon>Pseudomonadota</taxon>
        <taxon>Gammaproteobacteria</taxon>
        <taxon>Pseudomonadales</taxon>
        <taxon>Pseudomonadaceae</taxon>
        <taxon>Pseudomonas</taxon>
    </lineage>
</organism>